<evidence type="ECO:0000256" key="2">
    <source>
        <dbReference type="ARBA" id="ARBA00022729"/>
    </source>
</evidence>
<dbReference type="InterPro" id="IPR002557">
    <property type="entry name" value="Chitin-bd_dom"/>
</dbReference>
<organism evidence="7 8">
    <name type="scientific">Adineta steineri</name>
    <dbReference type="NCBI Taxonomy" id="433720"/>
    <lineage>
        <taxon>Eukaryota</taxon>
        <taxon>Metazoa</taxon>
        <taxon>Spiralia</taxon>
        <taxon>Gnathifera</taxon>
        <taxon>Rotifera</taxon>
        <taxon>Eurotatoria</taxon>
        <taxon>Bdelloidea</taxon>
        <taxon>Adinetida</taxon>
        <taxon>Adinetidae</taxon>
        <taxon>Adineta</taxon>
    </lineage>
</organism>
<dbReference type="GO" id="GO:0005576">
    <property type="term" value="C:extracellular region"/>
    <property type="evidence" value="ECO:0007669"/>
    <property type="project" value="InterPro"/>
</dbReference>
<dbReference type="SUPFAM" id="SSF57625">
    <property type="entry name" value="Invertebrate chitin-binding proteins"/>
    <property type="match status" value="6"/>
</dbReference>
<sequence length="583" mass="65646">MVFFPDKHDCWIYHICVGATHSVKACKDDLLFNPNKNECDWAMNVNCTHTSPGNNVSSTISTQNVVRPSDIVGNNNLASESLFDDLCRSVDIGYIAHPTDCKQYAYCANGVPQTKICKKSLLWSQAEKMCVWPAQSDCPVKIPTPSPLIAPTNNGLSRDTIYPPVYIPTNPPSSSSSSICSSTKSLRLPDPYDCSIYHDCYQGTDLISYCPAQLQYNPEKQKCDHPHNVQCKNKCTMKNEGARFVDPMSCCHFYECMSNKLVSHTCSYPNLFDIQTRKCLLYKKVKCAGRRQCLNKCHYLSNHDNGKNSCESSPSCIGHSDGFYLDRTKANCQSYIQCLDYRVANYSRCTHGQRFNRNLGVPQTKICKKSLLWSQAEKMCVWPAQSDCPVKIPTPSPLIAPTNNGLSRDTIYPPVYLPTNPPSSSLSICSSTKSLRLPDPYDCSIYHDCYQGTDLISYCPAQLQYNPEKQKCDHPHNVQCKNKCTMKNEGARFVDPMSCCHFYECMSNKLVSHTCSYPNLFDIQTRKCLLYKKVKCAGRRQCLNKCHYLSNHDNGKNSCESSPSCIGHSDGFYLDRTKANCQS</sequence>
<dbReference type="PANTHER" id="PTHR23301">
    <property type="entry name" value="CHITIN BINDING PERITROPHIN-A"/>
    <property type="match status" value="1"/>
</dbReference>
<dbReference type="Gene3D" id="2.170.140.10">
    <property type="entry name" value="Chitin binding domain"/>
    <property type="match status" value="6"/>
</dbReference>
<keyword evidence="5" id="KW-0325">Glycoprotein</keyword>
<protein>
    <recommendedName>
        <fullName evidence="6">Chitin-binding type-2 domain-containing protein</fullName>
    </recommendedName>
</protein>
<keyword evidence="4" id="KW-1015">Disulfide bond</keyword>
<dbReference type="AlphaFoldDB" id="A0A815RVG0"/>
<proteinExistence type="predicted"/>
<evidence type="ECO:0000256" key="1">
    <source>
        <dbReference type="ARBA" id="ARBA00022669"/>
    </source>
</evidence>
<evidence type="ECO:0000256" key="5">
    <source>
        <dbReference type="ARBA" id="ARBA00023180"/>
    </source>
</evidence>
<dbReference type="Proteomes" id="UP000663860">
    <property type="component" value="Unassembled WGS sequence"/>
</dbReference>
<dbReference type="InterPro" id="IPR036508">
    <property type="entry name" value="Chitin-bd_dom_sf"/>
</dbReference>
<dbReference type="Pfam" id="PF01607">
    <property type="entry name" value="CBM_14"/>
    <property type="match status" value="7"/>
</dbReference>
<name>A0A815RVG0_9BILA</name>
<accession>A0A815RVG0</accession>
<dbReference type="SMART" id="SM00494">
    <property type="entry name" value="ChtBD2"/>
    <property type="match status" value="7"/>
</dbReference>
<evidence type="ECO:0000313" key="8">
    <source>
        <dbReference type="Proteomes" id="UP000663860"/>
    </source>
</evidence>
<comment type="caution">
    <text evidence="7">The sequence shown here is derived from an EMBL/GenBank/DDBJ whole genome shotgun (WGS) entry which is preliminary data.</text>
</comment>
<feature type="domain" description="Chitin-binding type-2" evidence="6">
    <location>
        <begin position="235"/>
        <end position="289"/>
    </location>
</feature>
<evidence type="ECO:0000259" key="6">
    <source>
        <dbReference type="PROSITE" id="PS50940"/>
    </source>
</evidence>
<feature type="domain" description="Chitin-binding type-2" evidence="6">
    <location>
        <begin position="313"/>
        <end position="367"/>
    </location>
</feature>
<dbReference type="PROSITE" id="PS50940">
    <property type="entry name" value="CHIT_BIND_II"/>
    <property type="match status" value="7"/>
</dbReference>
<reference evidence="7" key="1">
    <citation type="submission" date="2021-02" db="EMBL/GenBank/DDBJ databases">
        <authorList>
            <person name="Nowell W R."/>
        </authorList>
    </citation>
    <scope>NUCLEOTIDE SEQUENCE</scope>
</reference>
<dbReference type="GO" id="GO:0008061">
    <property type="term" value="F:chitin binding"/>
    <property type="evidence" value="ECO:0007669"/>
    <property type="project" value="UniProtKB-KW"/>
</dbReference>
<feature type="domain" description="Chitin-binding type-2" evidence="6">
    <location>
        <begin position="426"/>
        <end position="482"/>
    </location>
</feature>
<feature type="domain" description="Chitin-binding type-2" evidence="6">
    <location>
        <begin position="177"/>
        <end position="233"/>
    </location>
</feature>
<evidence type="ECO:0000313" key="7">
    <source>
        <dbReference type="EMBL" id="CAF1482087.1"/>
    </source>
</evidence>
<feature type="domain" description="Chitin-binding type-2" evidence="6">
    <location>
        <begin position="1"/>
        <end position="49"/>
    </location>
</feature>
<feature type="domain" description="Chitin-binding type-2" evidence="6">
    <location>
        <begin position="84"/>
        <end position="140"/>
    </location>
</feature>
<feature type="domain" description="Chitin-binding type-2" evidence="6">
    <location>
        <begin position="484"/>
        <end position="538"/>
    </location>
</feature>
<evidence type="ECO:0000256" key="3">
    <source>
        <dbReference type="ARBA" id="ARBA00022737"/>
    </source>
</evidence>
<evidence type="ECO:0000256" key="4">
    <source>
        <dbReference type="ARBA" id="ARBA00023157"/>
    </source>
</evidence>
<gene>
    <name evidence="7" type="ORF">IZO911_LOCUS44037</name>
</gene>
<dbReference type="PANTHER" id="PTHR23301:SF0">
    <property type="entry name" value="CHITIN-BINDING TYPE-2 DOMAIN-CONTAINING PROTEIN-RELATED"/>
    <property type="match status" value="1"/>
</dbReference>
<keyword evidence="1" id="KW-0147">Chitin-binding</keyword>
<feature type="non-terminal residue" evidence="7">
    <location>
        <position position="583"/>
    </location>
</feature>
<dbReference type="EMBL" id="CAJNOE010002429">
    <property type="protein sequence ID" value="CAF1482087.1"/>
    <property type="molecule type" value="Genomic_DNA"/>
</dbReference>
<keyword evidence="3" id="KW-0677">Repeat</keyword>
<dbReference type="InterPro" id="IPR051940">
    <property type="entry name" value="Chitin_bind-dev_reg"/>
</dbReference>
<keyword evidence="2" id="KW-0732">Signal</keyword>